<evidence type="ECO:0000256" key="6">
    <source>
        <dbReference type="ARBA" id="ARBA00022692"/>
    </source>
</evidence>
<evidence type="ECO:0000256" key="8">
    <source>
        <dbReference type="ARBA" id="ARBA00022734"/>
    </source>
</evidence>
<dbReference type="SMART" id="SM00034">
    <property type="entry name" value="CLECT"/>
    <property type="match status" value="1"/>
</dbReference>
<sequence>MPHAALSTLLLLSLATATVADCPSSTWVQFQGSCYIFLQVTTNVESIEDVRNQCTDHGADMISIHNEEENAFILDTLQKQWKGPDDLLLGMFYDTDDASFKWFDNSNMTFDKWADQDVEDLVDTCGFLYTKTGEWKKGNCELSSVEGALCKAANNHILISTLVIASTVILTVLGAIIWFLYKRNACSGFLTFSTAPQSPYDDGCALVVADDDEYAVQLD</sequence>
<evidence type="ECO:0000256" key="13">
    <source>
        <dbReference type="ARBA" id="ARBA00023180"/>
    </source>
</evidence>
<dbReference type="GO" id="GO:0030246">
    <property type="term" value="F:carbohydrate binding"/>
    <property type="evidence" value="ECO:0007669"/>
    <property type="project" value="UniProtKB-KW"/>
</dbReference>
<feature type="domain" description="C-type lectin" evidence="20">
    <location>
        <begin position="30"/>
        <end position="141"/>
    </location>
</feature>
<reference evidence="21" key="3">
    <citation type="submission" date="2025-09" db="UniProtKB">
        <authorList>
            <consortium name="Ensembl"/>
        </authorList>
    </citation>
    <scope>IDENTIFICATION</scope>
</reference>
<feature type="transmembrane region" description="Helical" evidence="18">
    <location>
        <begin position="157"/>
        <end position="181"/>
    </location>
</feature>
<dbReference type="FunFam" id="3.10.100.10:FF:000082">
    <property type="entry name" value="CD302 antigen isoform X2"/>
    <property type="match status" value="1"/>
</dbReference>
<evidence type="ECO:0000256" key="18">
    <source>
        <dbReference type="SAM" id="Phobius"/>
    </source>
</evidence>
<dbReference type="PANTHER" id="PTHR22803">
    <property type="entry name" value="MANNOSE, PHOSPHOLIPASE, LECTIN RECEPTOR RELATED"/>
    <property type="match status" value="1"/>
</dbReference>
<keyword evidence="6 18" id="KW-0812">Transmembrane</keyword>
<feature type="signal peptide" evidence="19">
    <location>
        <begin position="1"/>
        <end position="20"/>
    </location>
</feature>
<dbReference type="GO" id="GO:0005938">
    <property type="term" value="C:cell cortex"/>
    <property type="evidence" value="ECO:0007669"/>
    <property type="project" value="UniProtKB-SubCell"/>
</dbReference>
<reference evidence="21" key="2">
    <citation type="submission" date="2025-08" db="UniProtKB">
        <authorList>
            <consortium name="Ensembl"/>
        </authorList>
    </citation>
    <scope>IDENTIFICATION</scope>
</reference>
<dbReference type="InterPro" id="IPR016186">
    <property type="entry name" value="C-type_lectin-like/link_sf"/>
</dbReference>
<dbReference type="InterPro" id="IPR050111">
    <property type="entry name" value="C-type_lectin/snaclec_domain"/>
</dbReference>
<evidence type="ECO:0000256" key="1">
    <source>
        <dbReference type="ARBA" id="ARBA00004105"/>
    </source>
</evidence>
<evidence type="ECO:0000256" key="10">
    <source>
        <dbReference type="ARBA" id="ARBA00023136"/>
    </source>
</evidence>
<dbReference type="PROSITE" id="PS50041">
    <property type="entry name" value="C_TYPE_LECTIN_2"/>
    <property type="match status" value="1"/>
</dbReference>
<keyword evidence="7 19" id="KW-0732">Signal</keyword>
<keyword evidence="12" id="KW-0675">Receptor</keyword>
<protein>
    <recommendedName>
        <fullName evidence="16">CD302 antigen</fullName>
    </recommendedName>
    <alternativeName>
        <fullName evidence="17">C-type lectin domain family 13 member A</fullName>
    </alternativeName>
</protein>
<dbReference type="Pfam" id="PF00059">
    <property type="entry name" value="Lectin_C"/>
    <property type="match status" value="1"/>
</dbReference>
<comment type="subcellular location">
    <subcellularLocation>
        <location evidence="3">Cell projection</location>
        <location evidence="3">Filopodium</location>
    </subcellularLocation>
    <subcellularLocation>
        <location evidence="1">Cell projection</location>
        <location evidence="1">Microvillus</location>
    </subcellularLocation>
    <subcellularLocation>
        <location evidence="4">Cytoplasm</location>
        <location evidence="4">Cell cortex</location>
    </subcellularLocation>
    <subcellularLocation>
        <location evidence="2">Membrane</location>
        <topology evidence="2">Single-pass type I membrane protein</topology>
    </subcellularLocation>
</comment>
<evidence type="ECO:0000256" key="19">
    <source>
        <dbReference type="SAM" id="SignalP"/>
    </source>
</evidence>
<name>A0A8C8T2S8_PERMB</name>
<keyword evidence="11" id="KW-1015">Disulfide bond</keyword>
<evidence type="ECO:0000256" key="7">
    <source>
        <dbReference type="ARBA" id="ARBA00022729"/>
    </source>
</evidence>
<evidence type="ECO:0000256" key="4">
    <source>
        <dbReference type="ARBA" id="ARBA00004544"/>
    </source>
</evidence>
<dbReference type="GO" id="GO:0016020">
    <property type="term" value="C:membrane"/>
    <property type="evidence" value="ECO:0007669"/>
    <property type="project" value="UniProtKB-SubCell"/>
</dbReference>
<evidence type="ECO:0000256" key="12">
    <source>
        <dbReference type="ARBA" id="ARBA00023170"/>
    </source>
</evidence>
<dbReference type="Proteomes" id="UP000694547">
    <property type="component" value="Chromosome 4"/>
</dbReference>
<evidence type="ECO:0000256" key="11">
    <source>
        <dbReference type="ARBA" id="ARBA00023157"/>
    </source>
</evidence>
<keyword evidence="13" id="KW-0325">Glycoprotein</keyword>
<dbReference type="InterPro" id="IPR001304">
    <property type="entry name" value="C-type_lectin-like"/>
</dbReference>
<evidence type="ECO:0000256" key="5">
    <source>
        <dbReference type="ARBA" id="ARBA00022490"/>
    </source>
</evidence>
<dbReference type="InterPro" id="IPR016187">
    <property type="entry name" value="CTDL_fold"/>
</dbReference>
<dbReference type="AlphaFoldDB" id="A0A8C8T2S8"/>
<dbReference type="GeneTree" id="ENSGT01150000286973"/>
<dbReference type="SUPFAM" id="SSF56436">
    <property type="entry name" value="C-type lectin-like"/>
    <property type="match status" value="1"/>
</dbReference>
<keyword evidence="9 18" id="KW-1133">Transmembrane helix</keyword>
<keyword evidence="14" id="KW-0966">Cell projection</keyword>
<proteinExistence type="predicted"/>
<keyword evidence="22" id="KW-1185">Reference proteome</keyword>
<evidence type="ECO:0000256" key="15">
    <source>
        <dbReference type="ARBA" id="ARBA00037495"/>
    </source>
</evidence>
<dbReference type="GO" id="GO:0005902">
    <property type="term" value="C:microvillus"/>
    <property type="evidence" value="ECO:0007669"/>
    <property type="project" value="UniProtKB-SubCell"/>
</dbReference>
<evidence type="ECO:0000256" key="16">
    <source>
        <dbReference type="ARBA" id="ARBA00040676"/>
    </source>
</evidence>
<evidence type="ECO:0000259" key="20">
    <source>
        <dbReference type="PROSITE" id="PS50041"/>
    </source>
</evidence>
<evidence type="ECO:0000256" key="9">
    <source>
        <dbReference type="ARBA" id="ARBA00022989"/>
    </source>
</evidence>
<dbReference type="CDD" id="cd00037">
    <property type="entry name" value="CLECT"/>
    <property type="match status" value="1"/>
</dbReference>
<evidence type="ECO:0000256" key="3">
    <source>
        <dbReference type="ARBA" id="ARBA00004486"/>
    </source>
</evidence>
<evidence type="ECO:0000256" key="14">
    <source>
        <dbReference type="ARBA" id="ARBA00023273"/>
    </source>
</evidence>
<keyword evidence="10 18" id="KW-0472">Membrane</keyword>
<evidence type="ECO:0000313" key="21">
    <source>
        <dbReference type="Ensembl" id="ENSPEMP00000000627.1"/>
    </source>
</evidence>
<evidence type="ECO:0000256" key="2">
    <source>
        <dbReference type="ARBA" id="ARBA00004479"/>
    </source>
</evidence>
<comment type="function">
    <text evidence="15">Potential multifunctional C-type lectin receptor that may play roles in endocytosis and phagocytosis as well as in cell adhesion and migration.</text>
</comment>
<gene>
    <name evidence="21" type="primary">LOC102908989</name>
</gene>
<feature type="chain" id="PRO_5034838130" description="CD302 antigen" evidence="19">
    <location>
        <begin position="21"/>
        <end position="219"/>
    </location>
</feature>
<dbReference type="GO" id="GO:0030175">
    <property type="term" value="C:filopodium"/>
    <property type="evidence" value="ECO:0007669"/>
    <property type="project" value="UniProtKB-SubCell"/>
</dbReference>
<organism evidence="21 22">
    <name type="scientific">Peromyscus maniculatus bairdii</name>
    <name type="common">Prairie deer mouse</name>
    <dbReference type="NCBI Taxonomy" id="230844"/>
    <lineage>
        <taxon>Eukaryota</taxon>
        <taxon>Metazoa</taxon>
        <taxon>Chordata</taxon>
        <taxon>Craniata</taxon>
        <taxon>Vertebrata</taxon>
        <taxon>Euteleostomi</taxon>
        <taxon>Mammalia</taxon>
        <taxon>Eutheria</taxon>
        <taxon>Euarchontoglires</taxon>
        <taxon>Glires</taxon>
        <taxon>Rodentia</taxon>
        <taxon>Myomorpha</taxon>
        <taxon>Muroidea</taxon>
        <taxon>Cricetidae</taxon>
        <taxon>Neotominae</taxon>
        <taxon>Peromyscus</taxon>
    </lineage>
</organism>
<accession>A0A8C8T2S8</accession>
<keyword evidence="5" id="KW-0963">Cytoplasm</keyword>
<dbReference type="Ensembl" id="ENSPEMT00000000633.2">
    <property type="protein sequence ID" value="ENSPEMP00000000627.1"/>
    <property type="gene ID" value="ENSPEMG00000000451.2"/>
</dbReference>
<dbReference type="Gene3D" id="3.10.100.10">
    <property type="entry name" value="Mannose-Binding Protein A, subunit A"/>
    <property type="match status" value="1"/>
</dbReference>
<keyword evidence="8" id="KW-0430">Lectin</keyword>
<reference evidence="21 22" key="1">
    <citation type="submission" date="2018-10" db="EMBL/GenBank/DDBJ databases">
        <title>Improved assembly of the deer mouse Peromyscus maniculatus genome.</title>
        <authorList>
            <person name="Lassance J.-M."/>
            <person name="Hoekstra H.E."/>
        </authorList>
    </citation>
    <scope>NUCLEOTIDE SEQUENCE [LARGE SCALE GENOMIC DNA]</scope>
</reference>
<evidence type="ECO:0000256" key="17">
    <source>
        <dbReference type="ARBA" id="ARBA00075724"/>
    </source>
</evidence>
<evidence type="ECO:0000313" key="22">
    <source>
        <dbReference type="Proteomes" id="UP000694547"/>
    </source>
</evidence>